<accession>A0A3P8C8J4</accession>
<proteinExistence type="predicted"/>
<evidence type="ECO:0000259" key="1">
    <source>
        <dbReference type="Pfam" id="PF00188"/>
    </source>
</evidence>
<reference evidence="4" key="2">
    <citation type="submission" date="2019-09" db="UniProtKB">
        <authorList>
            <consortium name="WormBaseParasite"/>
        </authorList>
    </citation>
    <scope>IDENTIFICATION</scope>
</reference>
<dbReference type="InterPro" id="IPR035940">
    <property type="entry name" value="CAP_sf"/>
</dbReference>
<protein>
    <submittedName>
        <fullName evidence="4">SCP domain-containing protein</fullName>
    </submittedName>
</protein>
<dbReference type="Proteomes" id="UP000050761">
    <property type="component" value="Unassembled WGS sequence"/>
</dbReference>
<dbReference type="WBParaSite" id="HPBE_0001925901-mRNA-1">
    <property type="protein sequence ID" value="HPBE_0001925901-mRNA-1"/>
    <property type="gene ID" value="HPBE_0001925901"/>
</dbReference>
<accession>A0A183GB18</accession>
<evidence type="ECO:0000313" key="2">
    <source>
        <dbReference type="EMBL" id="VDP14545.1"/>
    </source>
</evidence>
<sequence length="220" mass="24425">MVNGNAFNLNHDYRLLKCLSLYGRSQLAKGFVGNVGVLLPPATNMVKLNYGCELETSAQQAAKSCRESASLPYGVQENFYLVPKNSAQYRMNATEMAIKNWWSQVRLQSVNIGMAATLKQHHYGTPIMSFIKVDFSFHQVIRVIRSQLAKGLVKKNNGNALPSATNMIKLKYSCKQERTARNVAKACAESSALPYGVQENFHLVAKNLAHSPVEALEMVN</sequence>
<dbReference type="Gene3D" id="3.40.33.10">
    <property type="entry name" value="CAP"/>
    <property type="match status" value="2"/>
</dbReference>
<organism evidence="3 4">
    <name type="scientific">Heligmosomoides polygyrus</name>
    <name type="common">Parasitic roundworm</name>
    <dbReference type="NCBI Taxonomy" id="6339"/>
    <lineage>
        <taxon>Eukaryota</taxon>
        <taxon>Metazoa</taxon>
        <taxon>Ecdysozoa</taxon>
        <taxon>Nematoda</taxon>
        <taxon>Chromadorea</taxon>
        <taxon>Rhabditida</taxon>
        <taxon>Rhabditina</taxon>
        <taxon>Rhabditomorpha</taxon>
        <taxon>Strongyloidea</taxon>
        <taxon>Heligmosomidae</taxon>
        <taxon>Heligmosomoides</taxon>
    </lineage>
</organism>
<name>A0A183GB18_HELPZ</name>
<dbReference type="InterPro" id="IPR014044">
    <property type="entry name" value="CAP_dom"/>
</dbReference>
<dbReference type="Pfam" id="PF00188">
    <property type="entry name" value="CAP"/>
    <property type="match status" value="1"/>
</dbReference>
<reference evidence="2 3" key="1">
    <citation type="submission" date="2018-11" db="EMBL/GenBank/DDBJ databases">
        <authorList>
            <consortium name="Pathogen Informatics"/>
        </authorList>
    </citation>
    <scope>NUCLEOTIDE SEQUENCE [LARGE SCALE GENOMIC DNA]</scope>
</reference>
<feature type="domain" description="SCP" evidence="1">
    <location>
        <begin position="14"/>
        <end position="106"/>
    </location>
</feature>
<dbReference type="AlphaFoldDB" id="A0A183GB18"/>
<evidence type="ECO:0000313" key="4">
    <source>
        <dbReference type="WBParaSite" id="HPBE_0001925901-mRNA-1"/>
    </source>
</evidence>
<gene>
    <name evidence="2" type="ORF">HPBE_LOCUS19258</name>
</gene>
<evidence type="ECO:0000313" key="3">
    <source>
        <dbReference type="Proteomes" id="UP000050761"/>
    </source>
</evidence>
<keyword evidence="3" id="KW-1185">Reference proteome</keyword>
<dbReference type="CDD" id="cd05380">
    <property type="entry name" value="CAP_euk"/>
    <property type="match status" value="1"/>
</dbReference>
<dbReference type="SUPFAM" id="SSF55797">
    <property type="entry name" value="PR-1-like"/>
    <property type="match status" value="2"/>
</dbReference>
<dbReference type="EMBL" id="UZAH01031237">
    <property type="protein sequence ID" value="VDP14545.1"/>
    <property type="molecule type" value="Genomic_DNA"/>
</dbReference>
<dbReference type="OrthoDB" id="5876828at2759"/>